<dbReference type="PANTHER" id="PTHR23227:SF85">
    <property type="entry name" value="CRANIOFACIAL DEVELOPMENT PROTEIN 2"/>
    <property type="match status" value="1"/>
</dbReference>
<dbReference type="Gene3D" id="3.60.10.10">
    <property type="entry name" value="Endonuclease/exonuclease/phosphatase"/>
    <property type="match status" value="1"/>
</dbReference>
<proteinExistence type="predicted"/>
<feature type="non-terminal residue" evidence="2">
    <location>
        <position position="1"/>
    </location>
</feature>
<dbReference type="PANTHER" id="PTHR23227">
    <property type="entry name" value="BUCENTAUR RELATED"/>
    <property type="match status" value="1"/>
</dbReference>
<evidence type="ECO:0000313" key="2">
    <source>
        <dbReference type="EMBL" id="PNF31593.1"/>
    </source>
</evidence>
<dbReference type="Pfam" id="PF03372">
    <property type="entry name" value="Exo_endo_phos"/>
    <property type="match status" value="1"/>
</dbReference>
<accession>A0A2J7QSP2</accession>
<gene>
    <name evidence="2" type="ORF">B7P43_G18359</name>
</gene>
<keyword evidence="3" id="KW-1185">Reference proteome</keyword>
<evidence type="ECO:0000313" key="3">
    <source>
        <dbReference type="Proteomes" id="UP000235965"/>
    </source>
</evidence>
<dbReference type="EMBL" id="NEVH01011475">
    <property type="protein sequence ID" value="PNF31593.1"/>
    <property type="molecule type" value="Genomic_DNA"/>
</dbReference>
<feature type="domain" description="Endonuclease/exonuclease/phosphatase" evidence="1">
    <location>
        <begin position="27"/>
        <end position="217"/>
    </location>
</feature>
<dbReference type="CDD" id="cd09076">
    <property type="entry name" value="L1-EN"/>
    <property type="match status" value="1"/>
</dbReference>
<name>A0A2J7QSP2_9NEOP</name>
<dbReference type="AlphaFoldDB" id="A0A2J7QSP2"/>
<dbReference type="SUPFAM" id="SSF56219">
    <property type="entry name" value="DNase I-like"/>
    <property type="match status" value="1"/>
</dbReference>
<sequence>KIGTWNVRTFNQAGKLENLKTEMLKNEVSVLDVSKVRWKGQAEIRNFDYTVYYSGGEHAYRGVAIVVHKSVVRSVVKKIVCNDRIIALKLNVEPVEILIMQVYMPTSEYEDDEVETNSIILGDWNSTVGDEPYQNIVGSHGLGRRNHRGHMLIDFCERNGLIVTNTWFKKPKRIIYTWKAPGDWRRHQLDYILVKHRFRNSGKDVKTLPGADIDSDHNLLVAKFQTRLKKIIRFQKRRPRWDLEKLYAQRQSVQDTLEEKLGAIESESGNAGAQWNNIKECMLDTISDLVGKVEKTARKP</sequence>
<dbReference type="InterPro" id="IPR036691">
    <property type="entry name" value="Endo/exonu/phosph_ase_sf"/>
</dbReference>
<dbReference type="InterPro" id="IPR027124">
    <property type="entry name" value="Swc5/CFDP1/2"/>
</dbReference>
<evidence type="ECO:0000259" key="1">
    <source>
        <dbReference type="Pfam" id="PF03372"/>
    </source>
</evidence>
<dbReference type="InterPro" id="IPR005135">
    <property type="entry name" value="Endo/exonuclease/phosphatase"/>
</dbReference>
<reference evidence="2 3" key="1">
    <citation type="submission" date="2017-12" db="EMBL/GenBank/DDBJ databases">
        <title>Hemimetabolous genomes reveal molecular basis of termite eusociality.</title>
        <authorList>
            <person name="Harrison M.C."/>
            <person name="Jongepier E."/>
            <person name="Robertson H.M."/>
            <person name="Arning N."/>
            <person name="Bitard-Feildel T."/>
            <person name="Chao H."/>
            <person name="Childers C.P."/>
            <person name="Dinh H."/>
            <person name="Doddapaneni H."/>
            <person name="Dugan S."/>
            <person name="Gowin J."/>
            <person name="Greiner C."/>
            <person name="Han Y."/>
            <person name="Hu H."/>
            <person name="Hughes D.S.T."/>
            <person name="Huylmans A.-K."/>
            <person name="Kemena C."/>
            <person name="Kremer L.P.M."/>
            <person name="Lee S.L."/>
            <person name="Lopez-Ezquerra A."/>
            <person name="Mallet L."/>
            <person name="Monroy-Kuhn J.M."/>
            <person name="Moser A."/>
            <person name="Murali S.C."/>
            <person name="Muzny D.M."/>
            <person name="Otani S."/>
            <person name="Piulachs M.-D."/>
            <person name="Poelchau M."/>
            <person name="Qu J."/>
            <person name="Schaub F."/>
            <person name="Wada-Katsumata A."/>
            <person name="Worley K.C."/>
            <person name="Xie Q."/>
            <person name="Ylla G."/>
            <person name="Poulsen M."/>
            <person name="Gibbs R.A."/>
            <person name="Schal C."/>
            <person name="Richards S."/>
            <person name="Belles X."/>
            <person name="Korb J."/>
            <person name="Bornberg-Bauer E."/>
        </authorList>
    </citation>
    <scope>NUCLEOTIDE SEQUENCE [LARGE SCALE GENOMIC DNA]</scope>
    <source>
        <tissue evidence="2">Whole body</tissue>
    </source>
</reference>
<dbReference type="GO" id="GO:0003824">
    <property type="term" value="F:catalytic activity"/>
    <property type="evidence" value="ECO:0007669"/>
    <property type="project" value="InterPro"/>
</dbReference>
<dbReference type="InParanoid" id="A0A2J7QSP2"/>
<dbReference type="Proteomes" id="UP000235965">
    <property type="component" value="Unassembled WGS sequence"/>
</dbReference>
<dbReference type="STRING" id="105785.A0A2J7QSP2"/>
<organism evidence="2 3">
    <name type="scientific">Cryptotermes secundus</name>
    <dbReference type="NCBI Taxonomy" id="105785"/>
    <lineage>
        <taxon>Eukaryota</taxon>
        <taxon>Metazoa</taxon>
        <taxon>Ecdysozoa</taxon>
        <taxon>Arthropoda</taxon>
        <taxon>Hexapoda</taxon>
        <taxon>Insecta</taxon>
        <taxon>Pterygota</taxon>
        <taxon>Neoptera</taxon>
        <taxon>Polyneoptera</taxon>
        <taxon>Dictyoptera</taxon>
        <taxon>Blattodea</taxon>
        <taxon>Blattoidea</taxon>
        <taxon>Termitoidae</taxon>
        <taxon>Kalotermitidae</taxon>
        <taxon>Cryptotermitinae</taxon>
        <taxon>Cryptotermes</taxon>
    </lineage>
</organism>
<protein>
    <recommendedName>
        <fullName evidence="1">Endonuclease/exonuclease/phosphatase domain-containing protein</fullName>
    </recommendedName>
</protein>
<comment type="caution">
    <text evidence="2">The sequence shown here is derived from an EMBL/GenBank/DDBJ whole genome shotgun (WGS) entry which is preliminary data.</text>
</comment>